<dbReference type="RefSeq" id="WP_203768951.1">
    <property type="nucleotide sequence ID" value="NZ_BAAABO010000042.1"/>
</dbReference>
<dbReference type="Proteomes" id="UP000609879">
    <property type="component" value="Unassembled WGS sequence"/>
</dbReference>
<sequence>MSAVFPPPPRLGHLLQAVSRQDVPARLGAPLSDTERRVWEIAFGLMVRRRFLTDSPLAEIGRSVATAVHFHAAAALPALDAEMLVREALGEKVPVEDIDATVRSGVHLLLSASLADELAMTDGELDDLVKQAEELAAPIPEPSGEEDVSSRSAPPDAP</sequence>
<evidence type="ECO:0000313" key="2">
    <source>
        <dbReference type="EMBL" id="GID76454.1"/>
    </source>
</evidence>
<gene>
    <name evidence="2" type="ORF">Ade02nite_50950</name>
</gene>
<evidence type="ECO:0000256" key="1">
    <source>
        <dbReference type="SAM" id="MobiDB-lite"/>
    </source>
</evidence>
<comment type="caution">
    <text evidence="2">The sequence shown here is derived from an EMBL/GenBank/DDBJ whole genome shotgun (WGS) entry which is preliminary data.</text>
</comment>
<accession>A0ABQ3Y902</accession>
<proteinExistence type="predicted"/>
<name>A0ABQ3Y902_9ACTN</name>
<reference evidence="2 3" key="1">
    <citation type="submission" date="2021-01" db="EMBL/GenBank/DDBJ databases">
        <title>Whole genome shotgun sequence of Actinoplanes deccanensis NBRC 13994.</title>
        <authorList>
            <person name="Komaki H."/>
            <person name="Tamura T."/>
        </authorList>
    </citation>
    <scope>NUCLEOTIDE SEQUENCE [LARGE SCALE GENOMIC DNA]</scope>
    <source>
        <strain evidence="2 3">NBRC 13994</strain>
    </source>
</reference>
<feature type="region of interest" description="Disordered" evidence="1">
    <location>
        <begin position="132"/>
        <end position="158"/>
    </location>
</feature>
<organism evidence="2 3">
    <name type="scientific">Paractinoplanes deccanensis</name>
    <dbReference type="NCBI Taxonomy" id="113561"/>
    <lineage>
        <taxon>Bacteria</taxon>
        <taxon>Bacillati</taxon>
        <taxon>Actinomycetota</taxon>
        <taxon>Actinomycetes</taxon>
        <taxon>Micromonosporales</taxon>
        <taxon>Micromonosporaceae</taxon>
        <taxon>Paractinoplanes</taxon>
    </lineage>
</organism>
<dbReference type="EMBL" id="BOMI01000102">
    <property type="protein sequence ID" value="GID76454.1"/>
    <property type="molecule type" value="Genomic_DNA"/>
</dbReference>
<evidence type="ECO:0000313" key="3">
    <source>
        <dbReference type="Proteomes" id="UP000609879"/>
    </source>
</evidence>
<keyword evidence="3" id="KW-1185">Reference proteome</keyword>
<protein>
    <submittedName>
        <fullName evidence="2">Uncharacterized protein</fullName>
    </submittedName>
</protein>